<reference evidence="6 7" key="1">
    <citation type="submission" date="2017-05" db="EMBL/GenBank/DDBJ databases">
        <title>Complete and WGS of Bordetella genogroups.</title>
        <authorList>
            <person name="Spilker T."/>
            <person name="LiPuma J."/>
        </authorList>
    </citation>
    <scope>NUCLEOTIDE SEQUENCE [LARGE SCALE GENOMIC DNA]</scope>
    <source>
        <strain evidence="6 7">AU17610</strain>
    </source>
</reference>
<dbReference type="InterPro" id="IPR000847">
    <property type="entry name" value="LysR_HTH_N"/>
</dbReference>
<dbReference type="Gene3D" id="1.10.10.10">
    <property type="entry name" value="Winged helix-like DNA-binding domain superfamily/Winged helix DNA-binding domain"/>
    <property type="match status" value="1"/>
</dbReference>
<evidence type="ECO:0000256" key="2">
    <source>
        <dbReference type="ARBA" id="ARBA00023015"/>
    </source>
</evidence>
<dbReference type="GO" id="GO:0006351">
    <property type="term" value="P:DNA-templated transcription"/>
    <property type="evidence" value="ECO:0007669"/>
    <property type="project" value="TreeGrafter"/>
</dbReference>
<dbReference type="SUPFAM" id="SSF46785">
    <property type="entry name" value="Winged helix' DNA-binding domain"/>
    <property type="match status" value="1"/>
</dbReference>
<keyword evidence="4" id="KW-0804">Transcription</keyword>
<dbReference type="FunFam" id="1.10.10.10:FF:000001">
    <property type="entry name" value="LysR family transcriptional regulator"/>
    <property type="match status" value="1"/>
</dbReference>
<dbReference type="Pfam" id="PF03466">
    <property type="entry name" value="LysR_substrate"/>
    <property type="match status" value="1"/>
</dbReference>
<dbReference type="Proteomes" id="UP000217005">
    <property type="component" value="Unassembled WGS sequence"/>
</dbReference>
<comment type="similarity">
    <text evidence="1">Belongs to the LysR transcriptional regulatory family.</text>
</comment>
<evidence type="ECO:0000313" key="6">
    <source>
        <dbReference type="EMBL" id="OZI40476.1"/>
    </source>
</evidence>
<dbReference type="Pfam" id="PF00126">
    <property type="entry name" value="HTH_1"/>
    <property type="match status" value="1"/>
</dbReference>
<dbReference type="GO" id="GO:0003700">
    <property type="term" value="F:DNA-binding transcription factor activity"/>
    <property type="evidence" value="ECO:0007669"/>
    <property type="project" value="InterPro"/>
</dbReference>
<evidence type="ECO:0000256" key="1">
    <source>
        <dbReference type="ARBA" id="ARBA00009437"/>
    </source>
</evidence>
<dbReference type="SUPFAM" id="SSF53850">
    <property type="entry name" value="Periplasmic binding protein-like II"/>
    <property type="match status" value="1"/>
</dbReference>
<dbReference type="InterPro" id="IPR036388">
    <property type="entry name" value="WH-like_DNA-bd_sf"/>
</dbReference>
<accession>A0A261SSW1</accession>
<evidence type="ECO:0000256" key="3">
    <source>
        <dbReference type="ARBA" id="ARBA00023125"/>
    </source>
</evidence>
<dbReference type="AlphaFoldDB" id="A0A261SSW1"/>
<gene>
    <name evidence="6" type="ORF">CEG14_01530</name>
</gene>
<keyword evidence="3" id="KW-0238">DNA-binding</keyword>
<dbReference type="EMBL" id="NEVL01000001">
    <property type="protein sequence ID" value="OZI40476.1"/>
    <property type="molecule type" value="Genomic_DNA"/>
</dbReference>
<organism evidence="6 7">
    <name type="scientific">Bordetella genomosp. 1</name>
    <dbReference type="NCBI Taxonomy" id="1395607"/>
    <lineage>
        <taxon>Bacteria</taxon>
        <taxon>Pseudomonadati</taxon>
        <taxon>Pseudomonadota</taxon>
        <taxon>Betaproteobacteria</taxon>
        <taxon>Burkholderiales</taxon>
        <taxon>Alcaligenaceae</taxon>
        <taxon>Bordetella</taxon>
    </lineage>
</organism>
<proteinExistence type="inferred from homology"/>
<keyword evidence="2" id="KW-0805">Transcription regulation</keyword>
<dbReference type="PROSITE" id="PS50931">
    <property type="entry name" value="HTH_LYSR"/>
    <property type="match status" value="1"/>
</dbReference>
<dbReference type="GO" id="GO:0043565">
    <property type="term" value="F:sequence-specific DNA binding"/>
    <property type="evidence" value="ECO:0007669"/>
    <property type="project" value="TreeGrafter"/>
</dbReference>
<dbReference type="InterPro" id="IPR036390">
    <property type="entry name" value="WH_DNA-bd_sf"/>
</dbReference>
<dbReference type="InterPro" id="IPR005119">
    <property type="entry name" value="LysR_subst-bd"/>
</dbReference>
<dbReference type="PANTHER" id="PTHR30537">
    <property type="entry name" value="HTH-TYPE TRANSCRIPTIONAL REGULATOR"/>
    <property type="match status" value="1"/>
</dbReference>
<dbReference type="PRINTS" id="PR00039">
    <property type="entry name" value="HTHLYSR"/>
</dbReference>
<dbReference type="Gene3D" id="3.40.190.10">
    <property type="entry name" value="Periplasmic binding protein-like II"/>
    <property type="match status" value="2"/>
</dbReference>
<dbReference type="InterPro" id="IPR058163">
    <property type="entry name" value="LysR-type_TF_proteobact-type"/>
</dbReference>
<evidence type="ECO:0000256" key="4">
    <source>
        <dbReference type="ARBA" id="ARBA00023163"/>
    </source>
</evidence>
<evidence type="ECO:0000259" key="5">
    <source>
        <dbReference type="PROSITE" id="PS50931"/>
    </source>
</evidence>
<dbReference type="RefSeq" id="WP_094824594.1">
    <property type="nucleotide sequence ID" value="NZ_NEVL01000001.1"/>
</dbReference>
<dbReference type="OrthoDB" id="9178397at2"/>
<protein>
    <submittedName>
        <fullName evidence="6">LysR family transcriptional regulator</fullName>
    </submittedName>
</protein>
<feature type="domain" description="HTH lysR-type" evidence="5">
    <location>
        <begin position="7"/>
        <end position="64"/>
    </location>
</feature>
<dbReference type="PANTHER" id="PTHR30537:SF26">
    <property type="entry name" value="GLYCINE CLEAVAGE SYSTEM TRANSCRIPTIONAL ACTIVATOR"/>
    <property type="match status" value="1"/>
</dbReference>
<comment type="caution">
    <text evidence="6">The sequence shown here is derived from an EMBL/GenBank/DDBJ whole genome shotgun (WGS) entry which is preliminary data.</text>
</comment>
<evidence type="ECO:0000313" key="7">
    <source>
        <dbReference type="Proteomes" id="UP000217005"/>
    </source>
</evidence>
<name>A0A261SSW1_9BORD</name>
<sequence length="309" mass="34299">MRRIRTPSMAALSAFEAAARHESFTLAARELSLTESAISRQIGVLEENLNVSLFVRVKQRVVLTKSGRLYSEQVRAALRALEKDTLSIAAHGSGRGNLELAVLPTFGIEWLIPRLARFYAQYPSVRINMGVRTHPFSFEEEHFDAAIHHGKPVWPHATSDLLFGETMIVVARGALIGDRIREAADLLKFPLLYSTTRPESWRQWFDAAGVHEPLAPAQSAGFELQSMVVRAAEAGLGIALVPAFFVPESAWRNGLVRAHPMEMPGDDAYQLVYPSTLRSNYALECFRSWILDEARRYVEESGAPAGTPG</sequence>